<dbReference type="InterPro" id="IPR013149">
    <property type="entry name" value="ADH-like_C"/>
</dbReference>
<dbReference type="InterPro" id="IPR013154">
    <property type="entry name" value="ADH-like_N"/>
</dbReference>
<reference evidence="3 4" key="1">
    <citation type="journal article" date="2015" name="Nature">
        <title>rRNA introns, odd ribosomes, and small enigmatic genomes across a large radiation of phyla.</title>
        <authorList>
            <person name="Brown C.T."/>
            <person name="Hug L.A."/>
            <person name="Thomas B.C."/>
            <person name="Sharon I."/>
            <person name="Castelle C.J."/>
            <person name="Singh A."/>
            <person name="Wilkins M.J."/>
            <person name="Williams K.H."/>
            <person name="Banfield J.F."/>
        </authorList>
    </citation>
    <scope>NUCLEOTIDE SEQUENCE [LARGE SCALE GENOMIC DNA]</scope>
</reference>
<dbReference type="AlphaFoldDB" id="A0A0G0SWN0"/>
<gene>
    <name evidence="3" type="ORF">UT61_C0015G0011</name>
</gene>
<comment type="caution">
    <text evidence="3">The sequence shown here is derived from an EMBL/GenBank/DDBJ whole genome shotgun (WGS) entry which is preliminary data.</text>
</comment>
<evidence type="ECO:0000256" key="1">
    <source>
        <dbReference type="ARBA" id="ARBA00022857"/>
    </source>
</evidence>
<name>A0A0G0SWN0_9BACT</name>
<evidence type="ECO:0000313" key="4">
    <source>
        <dbReference type="Proteomes" id="UP000034793"/>
    </source>
</evidence>
<dbReference type="InterPro" id="IPR036291">
    <property type="entry name" value="NAD(P)-bd_dom_sf"/>
</dbReference>
<evidence type="ECO:0000259" key="2">
    <source>
        <dbReference type="SMART" id="SM00829"/>
    </source>
</evidence>
<dbReference type="InterPro" id="IPR020843">
    <property type="entry name" value="ER"/>
</dbReference>
<dbReference type="SMART" id="SM00829">
    <property type="entry name" value="PKS_ER"/>
    <property type="match status" value="1"/>
</dbReference>
<protein>
    <submittedName>
        <fullName evidence="3">Alcohol dehydrogenase</fullName>
    </submittedName>
</protein>
<dbReference type="InterPro" id="IPR051603">
    <property type="entry name" value="Zinc-ADH_QOR/CCCR"/>
</dbReference>
<evidence type="ECO:0000313" key="3">
    <source>
        <dbReference type="EMBL" id="KKR30032.1"/>
    </source>
</evidence>
<dbReference type="Gene3D" id="3.90.180.10">
    <property type="entry name" value="Medium-chain alcohol dehydrogenases, catalytic domain"/>
    <property type="match status" value="1"/>
</dbReference>
<dbReference type="PANTHER" id="PTHR44154:SF1">
    <property type="entry name" value="QUINONE OXIDOREDUCTASE"/>
    <property type="match status" value="1"/>
</dbReference>
<organism evidence="3 4">
    <name type="scientific">Candidatus Woesebacteria bacterium GW2011_GWA1_39_8</name>
    <dbReference type="NCBI Taxonomy" id="1618552"/>
    <lineage>
        <taxon>Bacteria</taxon>
        <taxon>Candidatus Woeseibacteriota</taxon>
    </lineage>
</organism>
<dbReference type="GO" id="GO:0016491">
    <property type="term" value="F:oxidoreductase activity"/>
    <property type="evidence" value="ECO:0007669"/>
    <property type="project" value="InterPro"/>
</dbReference>
<dbReference type="SUPFAM" id="SSF50129">
    <property type="entry name" value="GroES-like"/>
    <property type="match status" value="1"/>
</dbReference>
<dbReference type="EMBL" id="LBXL01000015">
    <property type="protein sequence ID" value="KKR30032.1"/>
    <property type="molecule type" value="Genomic_DNA"/>
</dbReference>
<accession>A0A0G0SWN0</accession>
<proteinExistence type="predicted"/>
<feature type="domain" description="Enoyl reductase (ER)" evidence="2">
    <location>
        <begin position="10"/>
        <end position="335"/>
    </location>
</feature>
<dbReference type="PANTHER" id="PTHR44154">
    <property type="entry name" value="QUINONE OXIDOREDUCTASE"/>
    <property type="match status" value="1"/>
</dbReference>
<keyword evidence="1" id="KW-0521">NADP</keyword>
<dbReference type="SUPFAM" id="SSF51735">
    <property type="entry name" value="NAD(P)-binding Rossmann-fold domains"/>
    <property type="match status" value="1"/>
</dbReference>
<dbReference type="Proteomes" id="UP000034793">
    <property type="component" value="Unassembled WGS sequence"/>
</dbReference>
<dbReference type="InterPro" id="IPR011032">
    <property type="entry name" value="GroES-like_sf"/>
</dbReference>
<dbReference type="Pfam" id="PF08240">
    <property type="entry name" value="ADH_N"/>
    <property type="match status" value="1"/>
</dbReference>
<sequence length="338" mass="37297">MKAVYFEKFGGPEVLKYGEIPTPKPKKGEALIKVKACALNHVDLHVRRGLIKIPLPHIPGCDVSGTVQKIKGKSKFLVGDEVIINPSIPCGECRQCKKGKNCEIVTIFGYGTQGGYAEYVTAPLEQLYQKPKNLSFVEAAAFPLTFLTAWRMLKTRANIQKGETIFIWGASGGLGAAAVQIAKYLGVYVIVATKSSFSERGLKKLGADYFVNYVKGDVTKKVKKLTNNLGVDVVFETVGKATWDRTLSMLKPHGRVVISGTTSGAVASQDLSDVYYYQQTILGSRMGYKDEFEEILKLVNQGKLKPVIDKIFPLKDVAKAQQRMESRKHFGKIVLEIK</sequence>
<dbReference type="Pfam" id="PF00107">
    <property type="entry name" value="ADH_zinc_N"/>
    <property type="match status" value="1"/>
</dbReference>